<reference evidence="1" key="1">
    <citation type="submission" date="2018-02" db="EMBL/GenBank/DDBJ databases">
        <title>Rhizophora mucronata_Transcriptome.</title>
        <authorList>
            <person name="Meera S.P."/>
            <person name="Sreeshan A."/>
            <person name="Augustine A."/>
        </authorList>
    </citation>
    <scope>NUCLEOTIDE SEQUENCE</scope>
    <source>
        <tissue evidence="1">Leaf</tissue>
    </source>
</reference>
<sequence length="39" mass="4653">MKSMNGYKQCVYFWIVVYEGQFNLIGHLAFEVPRPTSWL</sequence>
<evidence type="ECO:0000313" key="1">
    <source>
        <dbReference type="EMBL" id="MBW95731.1"/>
    </source>
</evidence>
<dbReference type="AlphaFoldDB" id="A0A2P2JQH4"/>
<protein>
    <submittedName>
        <fullName evidence="1">Uncharacterized protein</fullName>
    </submittedName>
</protein>
<accession>A0A2P2JQH4</accession>
<name>A0A2P2JQH4_RHIMU</name>
<dbReference type="EMBL" id="GGEC01015248">
    <property type="protein sequence ID" value="MBW95731.1"/>
    <property type="molecule type" value="Transcribed_RNA"/>
</dbReference>
<organism evidence="1">
    <name type="scientific">Rhizophora mucronata</name>
    <name type="common">Asiatic mangrove</name>
    <dbReference type="NCBI Taxonomy" id="61149"/>
    <lineage>
        <taxon>Eukaryota</taxon>
        <taxon>Viridiplantae</taxon>
        <taxon>Streptophyta</taxon>
        <taxon>Embryophyta</taxon>
        <taxon>Tracheophyta</taxon>
        <taxon>Spermatophyta</taxon>
        <taxon>Magnoliopsida</taxon>
        <taxon>eudicotyledons</taxon>
        <taxon>Gunneridae</taxon>
        <taxon>Pentapetalae</taxon>
        <taxon>rosids</taxon>
        <taxon>fabids</taxon>
        <taxon>Malpighiales</taxon>
        <taxon>Rhizophoraceae</taxon>
        <taxon>Rhizophora</taxon>
    </lineage>
</organism>
<proteinExistence type="predicted"/>